<evidence type="ECO:0000313" key="12">
    <source>
        <dbReference type="EMBL" id="MBK1727208.1"/>
    </source>
</evidence>
<evidence type="ECO:0000256" key="8">
    <source>
        <dbReference type="ARBA" id="ARBA00023014"/>
    </source>
</evidence>
<proteinExistence type="inferred from homology"/>
<dbReference type="PANTHER" id="PTHR13932">
    <property type="entry name" value="COPROPORPHYRINIGEN III OXIDASE"/>
    <property type="match status" value="1"/>
</dbReference>
<keyword evidence="5 10" id="KW-0949">S-adenosyl-L-methionine</keyword>
<reference evidence="12 13" key="1">
    <citation type="journal article" date="2020" name="Microorganisms">
        <title>Osmotic Adaptation and Compatible Solute Biosynthesis of Phototrophic Bacteria as Revealed from Genome Analyses.</title>
        <authorList>
            <person name="Imhoff J.F."/>
            <person name="Rahn T."/>
            <person name="Kunzel S."/>
            <person name="Keller A."/>
            <person name="Neulinger S.C."/>
        </authorList>
    </citation>
    <scope>NUCLEOTIDE SEQUENCE [LARGE SCALE GENOMIC DNA]</scope>
    <source>
        <strain evidence="12 13">DSM 15116</strain>
    </source>
</reference>
<feature type="non-terminal residue" evidence="12">
    <location>
        <position position="320"/>
    </location>
</feature>
<organism evidence="12 13">
    <name type="scientific">Halorhodospira neutriphila</name>
    <dbReference type="NCBI Taxonomy" id="168379"/>
    <lineage>
        <taxon>Bacteria</taxon>
        <taxon>Pseudomonadati</taxon>
        <taxon>Pseudomonadota</taxon>
        <taxon>Gammaproteobacteria</taxon>
        <taxon>Chromatiales</taxon>
        <taxon>Ectothiorhodospiraceae</taxon>
        <taxon>Halorhodospira</taxon>
    </lineage>
</organism>
<gene>
    <name evidence="12" type="ORF">CKO13_09295</name>
</gene>
<sequence length="320" mass="33570">MGGGLPPLSVYVHLPWCLQRCAYCDFNARALRGRLPHEAYLAALGAELEQAAPTAAGRRAGSLYIGGGTPSLFPPRAIAAIIDAVERWVGLEPGAEITLEANPGARETAPFRALRAAGVNRLSLGVQSFDDAALRRLGRIHDAATARAAVAEALAAGFASVNLDLMYALPGQGVAGARADVRRALECGVPHVSHYELTLEPETPLGRAPPADLPGEEAVLAMEAACRAELEAAGLQRYEVSAYARAGHLCAHNLGYWRFADFLGLGAGAHGKYTTPAGEAVRTARRAAPRRWMTEAGSPAALAHCAALGRGEVAVEFLLN</sequence>
<evidence type="ECO:0000256" key="3">
    <source>
        <dbReference type="ARBA" id="ARBA00017228"/>
    </source>
</evidence>
<protein>
    <recommendedName>
        <fullName evidence="3 10">Heme chaperone HemW</fullName>
    </recommendedName>
</protein>
<evidence type="ECO:0000256" key="1">
    <source>
        <dbReference type="ARBA" id="ARBA00001966"/>
    </source>
</evidence>
<comment type="subcellular location">
    <subcellularLocation>
        <location evidence="10">Cytoplasm</location>
    </subcellularLocation>
</comment>
<dbReference type="PROSITE" id="PS51918">
    <property type="entry name" value="RADICAL_SAM"/>
    <property type="match status" value="1"/>
</dbReference>
<comment type="similarity">
    <text evidence="2">Belongs to the anaerobic coproporphyrinogen-III oxidase family. HemW subfamily.</text>
</comment>
<comment type="function">
    <text evidence="10">Probably acts as a heme chaperone, transferring heme to an unknown acceptor. Binds one molecule of heme per monomer, possibly covalently. Binds 1 [4Fe-4S] cluster. The cluster is coordinated with 3 cysteines and an exchangeable S-adenosyl-L-methionine.</text>
</comment>
<dbReference type="CDD" id="cd01335">
    <property type="entry name" value="Radical_SAM"/>
    <property type="match status" value="1"/>
</dbReference>
<dbReference type="SFLD" id="SFLDG01065">
    <property type="entry name" value="anaerobic_coproporphyrinogen-I"/>
    <property type="match status" value="1"/>
</dbReference>
<dbReference type="InterPro" id="IPR006638">
    <property type="entry name" value="Elp3/MiaA/NifB-like_rSAM"/>
</dbReference>
<comment type="cofactor">
    <cofactor evidence="1">
        <name>[4Fe-4S] cluster</name>
        <dbReference type="ChEBI" id="CHEBI:49883"/>
    </cofactor>
</comment>
<evidence type="ECO:0000259" key="11">
    <source>
        <dbReference type="PROSITE" id="PS51918"/>
    </source>
</evidence>
<dbReference type="SUPFAM" id="SSF102114">
    <property type="entry name" value="Radical SAM enzymes"/>
    <property type="match status" value="1"/>
</dbReference>
<keyword evidence="9 10" id="KW-0143">Chaperone</keyword>
<dbReference type="InterPro" id="IPR058240">
    <property type="entry name" value="rSAM_sf"/>
</dbReference>
<evidence type="ECO:0000313" key="13">
    <source>
        <dbReference type="Proteomes" id="UP000738126"/>
    </source>
</evidence>
<dbReference type="Pfam" id="PF04055">
    <property type="entry name" value="Radical_SAM"/>
    <property type="match status" value="1"/>
</dbReference>
<keyword evidence="4 10" id="KW-0349">Heme</keyword>
<evidence type="ECO:0000256" key="4">
    <source>
        <dbReference type="ARBA" id="ARBA00022617"/>
    </source>
</evidence>
<dbReference type="InterPro" id="IPR004559">
    <property type="entry name" value="HemW-like"/>
</dbReference>
<dbReference type="SFLD" id="SFLDF00562">
    <property type="entry name" value="HemN-like__clustered_with_heat"/>
    <property type="match status" value="1"/>
</dbReference>
<dbReference type="SFLD" id="SFLDS00029">
    <property type="entry name" value="Radical_SAM"/>
    <property type="match status" value="1"/>
</dbReference>
<dbReference type="NCBIfam" id="TIGR00539">
    <property type="entry name" value="hemN_rel"/>
    <property type="match status" value="1"/>
</dbReference>
<accession>A0ABS1E6T6</accession>
<dbReference type="Gene3D" id="3.20.20.70">
    <property type="entry name" value="Aldolase class I"/>
    <property type="match status" value="1"/>
</dbReference>
<dbReference type="SMART" id="SM00729">
    <property type="entry name" value="Elp3"/>
    <property type="match status" value="1"/>
</dbReference>
<dbReference type="EMBL" id="NRSH01000112">
    <property type="protein sequence ID" value="MBK1727208.1"/>
    <property type="molecule type" value="Genomic_DNA"/>
</dbReference>
<keyword evidence="13" id="KW-1185">Reference proteome</keyword>
<evidence type="ECO:0000256" key="10">
    <source>
        <dbReference type="RuleBase" id="RU364116"/>
    </source>
</evidence>
<feature type="domain" description="Radical SAM core" evidence="11">
    <location>
        <begin position="2"/>
        <end position="236"/>
    </location>
</feature>
<keyword evidence="10" id="KW-0963">Cytoplasm</keyword>
<dbReference type="SFLD" id="SFLDF00288">
    <property type="entry name" value="HemN-like__clustered_with_nucl"/>
    <property type="match status" value="1"/>
</dbReference>
<keyword evidence="7 10" id="KW-0408">Iron</keyword>
<keyword evidence="10" id="KW-0004">4Fe-4S</keyword>
<evidence type="ECO:0000256" key="6">
    <source>
        <dbReference type="ARBA" id="ARBA00022723"/>
    </source>
</evidence>
<evidence type="ECO:0000256" key="7">
    <source>
        <dbReference type="ARBA" id="ARBA00023004"/>
    </source>
</evidence>
<dbReference type="InterPro" id="IPR034505">
    <property type="entry name" value="Coproporphyrinogen-III_oxidase"/>
</dbReference>
<keyword evidence="8 10" id="KW-0411">Iron-sulfur</keyword>
<dbReference type="Proteomes" id="UP000738126">
    <property type="component" value="Unassembled WGS sequence"/>
</dbReference>
<evidence type="ECO:0000256" key="2">
    <source>
        <dbReference type="ARBA" id="ARBA00006100"/>
    </source>
</evidence>
<dbReference type="InterPro" id="IPR007197">
    <property type="entry name" value="rSAM"/>
</dbReference>
<dbReference type="SFLD" id="SFLDG01082">
    <property type="entry name" value="B12-binding_domain_containing"/>
    <property type="match status" value="1"/>
</dbReference>
<dbReference type="RefSeq" id="WP_200260025.1">
    <property type="nucleotide sequence ID" value="NZ_NRSH01000112.1"/>
</dbReference>
<comment type="caution">
    <text evidence="12">The sequence shown here is derived from an EMBL/GenBank/DDBJ whole genome shotgun (WGS) entry which is preliminary data.</text>
</comment>
<dbReference type="InterPro" id="IPR013785">
    <property type="entry name" value="Aldolase_TIM"/>
</dbReference>
<evidence type="ECO:0000256" key="5">
    <source>
        <dbReference type="ARBA" id="ARBA00022691"/>
    </source>
</evidence>
<name>A0ABS1E6T6_9GAMM</name>
<keyword evidence="6 10" id="KW-0479">Metal-binding</keyword>
<dbReference type="PANTHER" id="PTHR13932:SF5">
    <property type="entry name" value="RADICAL S-ADENOSYL METHIONINE DOMAIN-CONTAINING PROTEIN 1, MITOCHONDRIAL"/>
    <property type="match status" value="1"/>
</dbReference>
<evidence type="ECO:0000256" key="9">
    <source>
        <dbReference type="ARBA" id="ARBA00023186"/>
    </source>
</evidence>